<organism evidence="3 4">
    <name type="scientific">Symbiodinium microadriaticum</name>
    <name type="common">Dinoflagellate</name>
    <name type="synonym">Zooxanthella microadriatica</name>
    <dbReference type="NCBI Taxonomy" id="2951"/>
    <lineage>
        <taxon>Eukaryota</taxon>
        <taxon>Sar</taxon>
        <taxon>Alveolata</taxon>
        <taxon>Dinophyceae</taxon>
        <taxon>Suessiales</taxon>
        <taxon>Symbiodiniaceae</taxon>
        <taxon>Symbiodinium</taxon>
    </lineage>
</organism>
<feature type="region of interest" description="Disordered" evidence="1">
    <location>
        <begin position="227"/>
        <end position="268"/>
    </location>
</feature>
<feature type="signal peptide" evidence="2">
    <location>
        <begin position="1"/>
        <end position="25"/>
    </location>
</feature>
<sequence>MHRASITCISEAQVALLFTLRLTLYITPVPSVSRSFADVRMERMIVAFHSACSLNGRRGLGSRTARVKRPPRGRAKCLALRIGSRKFWKDSSLHHCVKSLRGLRLPGCAGGGGKTESLASTLGGLIGFDRATAAFATHSVELRVGGVDDRALFGGLHEQGWTAAWAPWLHKSSAAAARLQIQTPSVACFDAKHHELAAWNALQLRQIKYSADFSPRALRQLVQTGVETRTAPPRAWGQRKLECQPKSPEQDNSAFSTPRDISSGMGAG</sequence>
<gene>
    <name evidence="3" type="ORF">AK812_SmicGene27021</name>
</gene>
<dbReference type="AlphaFoldDB" id="A0A1Q9D7Z8"/>
<evidence type="ECO:0000256" key="1">
    <source>
        <dbReference type="SAM" id="MobiDB-lite"/>
    </source>
</evidence>
<evidence type="ECO:0000256" key="2">
    <source>
        <dbReference type="SAM" id="SignalP"/>
    </source>
</evidence>
<accession>A0A1Q9D7Z8</accession>
<evidence type="ECO:0000313" key="4">
    <source>
        <dbReference type="Proteomes" id="UP000186817"/>
    </source>
</evidence>
<keyword evidence="4" id="KW-1185">Reference proteome</keyword>
<proteinExistence type="predicted"/>
<reference evidence="3 4" key="1">
    <citation type="submission" date="2016-02" db="EMBL/GenBank/DDBJ databases">
        <title>Genome analysis of coral dinoflagellate symbionts highlights evolutionary adaptations to a symbiotic lifestyle.</title>
        <authorList>
            <person name="Aranda M."/>
            <person name="Li Y."/>
            <person name="Liew Y.J."/>
            <person name="Baumgarten S."/>
            <person name="Simakov O."/>
            <person name="Wilson M."/>
            <person name="Piel J."/>
            <person name="Ashoor H."/>
            <person name="Bougouffa S."/>
            <person name="Bajic V.B."/>
            <person name="Ryu T."/>
            <person name="Ravasi T."/>
            <person name="Bayer T."/>
            <person name="Micklem G."/>
            <person name="Kim H."/>
            <person name="Bhak J."/>
            <person name="Lajeunesse T.C."/>
            <person name="Voolstra C.R."/>
        </authorList>
    </citation>
    <scope>NUCLEOTIDE SEQUENCE [LARGE SCALE GENOMIC DNA]</scope>
    <source>
        <strain evidence="3 4">CCMP2467</strain>
    </source>
</reference>
<dbReference type="Proteomes" id="UP000186817">
    <property type="component" value="Unassembled WGS sequence"/>
</dbReference>
<dbReference type="EMBL" id="LSRX01000672">
    <property type="protein sequence ID" value="OLP91290.1"/>
    <property type="molecule type" value="Genomic_DNA"/>
</dbReference>
<feature type="chain" id="PRO_5012457970" evidence="2">
    <location>
        <begin position="26"/>
        <end position="268"/>
    </location>
</feature>
<name>A0A1Q9D7Z8_SYMMI</name>
<dbReference type="OrthoDB" id="10355024at2759"/>
<comment type="caution">
    <text evidence="3">The sequence shown here is derived from an EMBL/GenBank/DDBJ whole genome shotgun (WGS) entry which is preliminary data.</text>
</comment>
<keyword evidence="2" id="KW-0732">Signal</keyword>
<protein>
    <submittedName>
        <fullName evidence="3">Uncharacterized protein</fullName>
    </submittedName>
</protein>
<feature type="compositionally biased region" description="Polar residues" evidence="1">
    <location>
        <begin position="250"/>
        <end position="260"/>
    </location>
</feature>
<evidence type="ECO:0000313" key="3">
    <source>
        <dbReference type="EMBL" id="OLP91290.1"/>
    </source>
</evidence>